<keyword evidence="7" id="KW-1185">Reference proteome</keyword>
<organism evidence="6 7">
    <name type="scientific">Fodinibius salicampi</name>
    <dbReference type="NCBI Taxonomy" id="1920655"/>
    <lineage>
        <taxon>Bacteria</taxon>
        <taxon>Pseudomonadati</taxon>
        <taxon>Balneolota</taxon>
        <taxon>Balneolia</taxon>
        <taxon>Balneolales</taxon>
        <taxon>Balneolaceae</taxon>
        <taxon>Fodinibius</taxon>
    </lineage>
</organism>
<dbReference type="Pfam" id="PF02674">
    <property type="entry name" value="Colicin_V"/>
    <property type="match status" value="1"/>
</dbReference>
<keyword evidence="2 5" id="KW-0812">Transmembrane</keyword>
<dbReference type="PANTHER" id="PTHR36926">
    <property type="entry name" value="COLICIN V PRODUCTION PROTEIN"/>
    <property type="match status" value="1"/>
</dbReference>
<evidence type="ECO:0000256" key="2">
    <source>
        <dbReference type="ARBA" id="ARBA00022692"/>
    </source>
</evidence>
<feature type="transmembrane region" description="Helical" evidence="5">
    <location>
        <begin position="24"/>
        <end position="42"/>
    </location>
</feature>
<proteinExistence type="predicted"/>
<dbReference type="Proteomes" id="UP001207337">
    <property type="component" value="Unassembled WGS sequence"/>
</dbReference>
<dbReference type="RefSeq" id="WP_265791487.1">
    <property type="nucleotide sequence ID" value="NZ_BAABRS010000005.1"/>
</dbReference>
<evidence type="ECO:0000256" key="4">
    <source>
        <dbReference type="ARBA" id="ARBA00023136"/>
    </source>
</evidence>
<evidence type="ECO:0000256" key="1">
    <source>
        <dbReference type="ARBA" id="ARBA00004141"/>
    </source>
</evidence>
<name>A0ABT3Q2G2_9BACT</name>
<dbReference type="PANTHER" id="PTHR36926:SF1">
    <property type="entry name" value="COLICIN V PRODUCTION PROTEIN"/>
    <property type="match status" value="1"/>
</dbReference>
<keyword evidence="4 5" id="KW-0472">Membrane</keyword>
<sequence length="185" mass="20617">MNILDFLILLPIAFFGYRGFKNGFVQEVLGIVGIILGVFLTFQYMHPAGEYLRPYLSEYETYIPFIAALLIFITTLVVVNIIAYAASKLLEAIQLNFINRIAGLSFGALKSGIAISALLLVAAGFNMPSQDVREQSASYPYVIYLAPWAYDTVASVYPGAKDFVETVQKTIDEHNPIQNFPFLEQ</sequence>
<evidence type="ECO:0000313" key="7">
    <source>
        <dbReference type="Proteomes" id="UP001207337"/>
    </source>
</evidence>
<gene>
    <name evidence="6" type="ORF">LQ318_15395</name>
</gene>
<feature type="transmembrane region" description="Helical" evidence="5">
    <location>
        <begin position="97"/>
        <end position="125"/>
    </location>
</feature>
<keyword evidence="3 5" id="KW-1133">Transmembrane helix</keyword>
<comment type="subcellular location">
    <subcellularLocation>
        <location evidence="1">Membrane</location>
        <topology evidence="1">Multi-pass membrane protein</topology>
    </subcellularLocation>
</comment>
<accession>A0ABT3Q2G2</accession>
<evidence type="ECO:0000256" key="5">
    <source>
        <dbReference type="SAM" id="Phobius"/>
    </source>
</evidence>
<reference evidence="6 7" key="1">
    <citation type="submission" date="2021-11" db="EMBL/GenBank/DDBJ databases">
        <title>Aliifidinibius sp. nov., a new bacterium isolated from saline soil.</title>
        <authorList>
            <person name="Galisteo C."/>
            <person name="De La Haba R."/>
            <person name="Sanchez-Porro C."/>
            <person name="Ventosa A."/>
        </authorList>
    </citation>
    <scope>NUCLEOTIDE SEQUENCE [LARGE SCALE GENOMIC DNA]</scope>
    <source>
        <strain evidence="6 7">KACC 190600</strain>
    </source>
</reference>
<dbReference type="EMBL" id="JAJNDC010000005">
    <property type="protein sequence ID" value="MCW9714292.1"/>
    <property type="molecule type" value="Genomic_DNA"/>
</dbReference>
<evidence type="ECO:0000256" key="3">
    <source>
        <dbReference type="ARBA" id="ARBA00022989"/>
    </source>
</evidence>
<evidence type="ECO:0000313" key="6">
    <source>
        <dbReference type="EMBL" id="MCW9714292.1"/>
    </source>
</evidence>
<dbReference type="InterPro" id="IPR003825">
    <property type="entry name" value="Colicin-V_CvpA"/>
</dbReference>
<comment type="caution">
    <text evidence="6">The sequence shown here is derived from an EMBL/GenBank/DDBJ whole genome shotgun (WGS) entry which is preliminary data.</text>
</comment>
<protein>
    <submittedName>
        <fullName evidence="6">CvpA family protein</fullName>
    </submittedName>
</protein>
<dbReference type="InterPro" id="IPR052719">
    <property type="entry name" value="CvpA-like"/>
</dbReference>
<feature type="transmembrane region" description="Helical" evidence="5">
    <location>
        <begin position="62"/>
        <end position="85"/>
    </location>
</feature>